<dbReference type="InterPro" id="IPR056693">
    <property type="entry name" value="DUF7791"/>
</dbReference>
<sequence length="1137" mass="128991">MDPLTALSLAGNVVQFVDFSSKLLCGAYEVYSSTSGATAETADLGTVIKDLQAVTRRLSPPFNKPRTDDEIALSSLVSNCRKLSDDIRKVLDKLQSKNPHQKWASLRVAWASMRKKEKLISLETRVNRYRSEILVRIIIMMKEEQSSVRTALEKITQHDDTSATQTREELGKLKEEILRGVELLLQSYNINDPQAFSEHPTKTLKDIRIALSGVAEAITTIAKEDLVLKKLRFDSMYSREDSIEDAHAKTFKWLLRDPGDNTKSVRSIRSRPSENGSQGSYSDNGTDSEPEQIQEPGTDMDPKQDLGAEQYRDYVESTTTIQEGSLDPVAFTNATQESETNSLPKESSESELRQYARVSFIDWLRCGSGIFYISGKAGSGKSTLMKLLIHQQRTRNELTVWAGDKKLVFAHFFFWNSGTDIQKSLEGLYRSILFETLRECPDLIREIFPETWKAASLLKESVSSDQTFRFPEILAAFDSLIRSTRLFSSYRFCFFIDGLDEYAGDHWKMAKSLKTWATSPDVKICVSCRPYNEFEESFSCQPNLRLKLHELTKDDMEQFVNDEFEGDERFLRVQHDDDRYLKLRENIVKLADGVFLWVRLATHSLLTGLGNNYSISELEEKLESIPTGLNDFFRKMWDSIDHSDRIRAARTFSIATYDCDLWSDIRQNMLTYSYLDDLDDNKDFTLEIYSGEKRAITEGEIHERLQRMRQRLAGRCKGLLEITESSNKYEVNFLHRTVKEFLVQDDMQKELEVRAGTFDKLGSLCLVCLAQIKYYLPVEPGDNGIGIEHHHICSLVHDLVTLVARAEAEGLGSRLQELNMLYNILDEHRNTLPSSTEEATGDSYRINWMSTHGLVYGQMLRSGGIRKKMDFSLIHCAAYGGLFDFVSRKISLSPNLFSSRKDLNLLVSASLGAGKGNEVGSQQGINLTKFILNHGASPNELLPGLLEDSKGGFKEESKNLMWTPWTLLLLGSITSVEEPRGPGGLHSFFEVFELFLRNGADASVCLLGYQVKKDAKERPIVRSGPFYMTLEQLVEICAPINAKTILQLLQQNCHKNSKNWLNWLAMPFQRRQQSTAPKFHIKPLELDEVQGSYFAVTSIASITCLDKLIPSEIKFSALKEGDGMELVRNRGLGIRVS</sequence>
<evidence type="ECO:0000313" key="6">
    <source>
        <dbReference type="Proteomes" id="UP000184330"/>
    </source>
</evidence>
<dbReference type="Pfam" id="PF25053">
    <property type="entry name" value="DUF7791"/>
    <property type="match status" value="1"/>
</dbReference>
<evidence type="ECO:0000313" key="5">
    <source>
        <dbReference type="EMBL" id="CZR65368.1"/>
    </source>
</evidence>
<dbReference type="InterPro" id="IPR027417">
    <property type="entry name" value="P-loop_NTPase"/>
</dbReference>
<dbReference type="Pfam" id="PF24883">
    <property type="entry name" value="NPHP3_N"/>
    <property type="match status" value="1"/>
</dbReference>
<reference evidence="5 6" key="1">
    <citation type="submission" date="2016-03" db="EMBL/GenBank/DDBJ databases">
        <authorList>
            <person name="Ploux O."/>
        </authorList>
    </citation>
    <scope>NUCLEOTIDE SEQUENCE [LARGE SCALE GENOMIC DNA]</scope>
    <source>
        <strain evidence="5 6">UAMH 11012</strain>
    </source>
</reference>
<dbReference type="OrthoDB" id="443402at2759"/>
<keyword evidence="6" id="KW-1185">Reference proteome</keyword>
<dbReference type="PANTHER" id="PTHR10039">
    <property type="entry name" value="AMELOGENIN"/>
    <property type="match status" value="1"/>
</dbReference>
<evidence type="ECO:0000259" key="4">
    <source>
        <dbReference type="Pfam" id="PF25053"/>
    </source>
</evidence>
<feature type="domain" description="Nephrocystin 3-like N-terminal" evidence="3">
    <location>
        <begin position="359"/>
        <end position="529"/>
    </location>
</feature>
<dbReference type="AlphaFoldDB" id="A0A1L7XK28"/>
<evidence type="ECO:0000256" key="1">
    <source>
        <dbReference type="ARBA" id="ARBA00022737"/>
    </source>
</evidence>
<dbReference type="Proteomes" id="UP000184330">
    <property type="component" value="Unassembled WGS sequence"/>
</dbReference>
<protein>
    <submittedName>
        <fullName evidence="5">Uncharacterized protein</fullName>
    </submittedName>
</protein>
<evidence type="ECO:0000256" key="2">
    <source>
        <dbReference type="SAM" id="MobiDB-lite"/>
    </source>
</evidence>
<dbReference type="PANTHER" id="PTHR10039:SF5">
    <property type="entry name" value="NACHT DOMAIN-CONTAINING PROTEIN"/>
    <property type="match status" value="1"/>
</dbReference>
<feature type="compositionally biased region" description="Polar residues" evidence="2">
    <location>
        <begin position="273"/>
        <end position="285"/>
    </location>
</feature>
<dbReference type="SUPFAM" id="SSF52540">
    <property type="entry name" value="P-loop containing nucleoside triphosphate hydrolases"/>
    <property type="match status" value="1"/>
</dbReference>
<accession>A0A1L7XK28</accession>
<proteinExistence type="predicted"/>
<dbReference type="Gene3D" id="3.40.50.300">
    <property type="entry name" value="P-loop containing nucleotide triphosphate hydrolases"/>
    <property type="match status" value="1"/>
</dbReference>
<evidence type="ECO:0000259" key="3">
    <source>
        <dbReference type="Pfam" id="PF24883"/>
    </source>
</evidence>
<keyword evidence="1" id="KW-0677">Repeat</keyword>
<feature type="region of interest" description="Disordered" evidence="2">
    <location>
        <begin position="261"/>
        <end position="305"/>
    </location>
</feature>
<dbReference type="InterPro" id="IPR056884">
    <property type="entry name" value="NPHP3-like_N"/>
</dbReference>
<feature type="domain" description="DUF7791" evidence="4">
    <location>
        <begin position="640"/>
        <end position="774"/>
    </location>
</feature>
<gene>
    <name evidence="5" type="ORF">PAC_15268</name>
</gene>
<dbReference type="EMBL" id="FJOG01000030">
    <property type="protein sequence ID" value="CZR65368.1"/>
    <property type="molecule type" value="Genomic_DNA"/>
</dbReference>
<name>A0A1L7XK28_9HELO</name>
<organism evidence="5 6">
    <name type="scientific">Phialocephala subalpina</name>
    <dbReference type="NCBI Taxonomy" id="576137"/>
    <lineage>
        <taxon>Eukaryota</taxon>
        <taxon>Fungi</taxon>
        <taxon>Dikarya</taxon>
        <taxon>Ascomycota</taxon>
        <taxon>Pezizomycotina</taxon>
        <taxon>Leotiomycetes</taxon>
        <taxon>Helotiales</taxon>
        <taxon>Mollisiaceae</taxon>
        <taxon>Phialocephala</taxon>
        <taxon>Phialocephala fortinii species complex</taxon>
    </lineage>
</organism>